<evidence type="ECO:0000313" key="1">
    <source>
        <dbReference type="EMBL" id="CRP85919.1"/>
    </source>
</evidence>
<organism evidence="1 2">
    <name type="scientific">Pseudomonas aeruginosa</name>
    <dbReference type="NCBI Taxonomy" id="287"/>
    <lineage>
        <taxon>Bacteria</taxon>
        <taxon>Pseudomonadati</taxon>
        <taxon>Pseudomonadota</taxon>
        <taxon>Gammaproteobacteria</taxon>
        <taxon>Pseudomonadales</taxon>
        <taxon>Pseudomonadaceae</taxon>
        <taxon>Pseudomonas</taxon>
    </lineage>
</organism>
<name>A0A9P1RDH4_PSEAI</name>
<evidence type="ECO:0000313" key="2">
    <source>
        <dbReference type="Proteomes" id="UP000045039"/>
    </source>
</evidence>
<dbReference type="EMBL" id="CVVU01000248">
    <property type="protein sequence ID" value="CRP85919.1"/>
    <property type="molecule type" value="Genomic_DNA"/>
</dbReference>
<protein>
    <submittedName>
        <fullName evidence="1">Uncharacterized protein</fullName>
    </submittedName>
</protein>
<proteinExistence type="predicted"/>
<reference evidence="2" key="1">
    <citation type="submission" date="2015-06" db="EMBL/GenBank/DDBJ databases">
        <authorList>
            <person name="Radhakrishnan Rajesh"/>
            <person name="Underwood Anthony"/>
            <person name="Al-Shahib Ali"/>
        </authorList>
    </citation>
    <scope>NUCLEOTIDE SEQUENCE [LARGE SCALE GENOMIC DNA]</scope>
    <source>
        <strain evidence="2">P19_London_7_VIM_2_05_10</strain>
    </source>
</reference>
<comment type="caution">
    <text evidence="1">The sequence shown here is derived from an EMBL/GenBank/DDBJ whole genome shotgun (WGS) entry which is preliminary data.</text>
</comment>
<gene>
    <name evidence="1" type="ORF">PAERUG_P19_London_7_VIM_2_05_10_05790</name>
</gene>
<accession>A0A9P1RDH4</accession>
<dbReference type="AlphaFoldDB" id="A0A9P1RDH4"/>
<dbReference type="Proteomes" id="UP000045039">
    <property type="component" value="Unassembled WGS sequence"/>
</dbReference>
<sequence length="202" mass="22334">MQGRTEREIVLRHTNQWFTQSEWNVERFAHELLAPALVAAGLIEKALEETDGDAYLKERKAWATRLGRIFNGTSPFPLEWKWTWIGCLPARIADDVRRECIELVGGLDIRVPRISPPLAGPVPADLAGVLQEFGAFVAAATPAHDGNYSLRDDPQAVDLMLREGLDAVLRMVSELMSVAMGTGRSLPDLDRLVRLAKAVAHG</sequence>